<gene>
    <name evidence="2" type="ORF">GCM10014715_59770</name>
</gene>
<accession>A0A919AAC1</accession>
<feature type="region of interest" description="Disordered" evidence="1">
    <location>
        <begin position="1"/>
        <end position="26"/>
    </location>
</feature>
<comment type="caution">
    <text evidence="2">The sequence shown here is derived from an EMBL/GenBank/DDBJ whole genome shotgun (WGS) entry which is preliminary data.</text>
</comment>
<protein>
    <submittedName>
        <fullName evidence="2">Uncharacterized protein</fullName>
    </submittedName>
</protein>
<organism evidence="2 3">
    <name type="scientific">Streptomyces spiralis</name>
    <dbReference type="NCBI Taxonomy" id="66376"/>
    <lineage>
        <taxon>Bacteria</taxon>
        <taxon>Bacillati</taxon>
        <taxon>Actinomycetota</taxon>
        <taxon>Actinomycetes</taxon>
        <taxon>Kitasatosporales</taxon>
        <taxon>Streptomycetaceae</taxon>
        <taxon>Streptomyces</taxon>
    </lineage>
</organism>
<name>A0A919AAC1_9ACTN</name>
<reference evidence="2" key="2">
    <citation type="submission" date="2020-09" db="EMBL/GenBank/DDBJ databases">
        <authorList>
            <person name="Sun Q."/>
            <person name="Ohkuma M."/>
        </authorList>
    </citation>
    <scope>NUCLEOTIDE SEQUENCE</scope>
    <source>
        <strain evidence="2">JCM 3302</strain>
    </source>
</reference>
<dbReference type="Proteomes" id="UP000641386">
    <property type="component" value="Unassembled WGS sequence"/>
</dbReference>
<evidence type="ECO:0000313" key="2">
    <source>
        <dbReference type="EMBL" id="GHE95463.1"/>
    </source>
</evidence>
<evidence type="ECO:0000256" key="1">
    <source>
        <dbReference type="SAM" id="MobiDB-lite"/>
    </source>
</evidence>
<feature type="region of interest" description="Disordered" evidence="1">
    <location>
        <begin position="43"/>
        <end position="67"/>
    </location>
</feature>
<dbReference type="EMBL" id="BNBC01000033">
    <property type="protein sequence ID" value="GHE95463.1"/>
    <property type="molecule type" value="Genomic_DNA"/>
</dbReference>
<proteinExistence type="predicted"/>
<reference evidence="2" key="1">
    <citation type="journal article" date="2014" name="Int. J. Syst. Evol. Microbiol.">
        <title>Complete genome sequence of Corynebacterium casei LMG S-19264T (=DSM 44701T), isolated from a smear-ripened cheese.</title>
        <authorList>
            <consortium name="US DOE Joint Genome Institute (JGI-PGF)"/>
            <person name="Walter F."/>
            <person name="Albersmeier A."/>
            <person name="Kalinowski J."/>
            <person name="Ruckert C."/>
        </authorList>
    </citation>
    <scope>NUCLEOTIDE SEQUENCE</scope>
    <source>
        <strain evidence="2">JCM 3302</strain>
    </source>
</reference>
<dbReference type="AlphaFoldDB" id="A0A919AAC1"/>
<feature type="compositionally biased region" description="Low complexity" evidence="1">
    <location>
        <begin position="14"/>
        <end position="26"/>
    </location>
</feature>
<keyword evidence="3" id="KW-1185">Reference proteome</keyword>
<sequence>MRRAIEASGRRGGRNSAAGAGPSPSAANAVALRGVRAAAPQPAWDGSAAGAAGGRANGQRFTTRRSSGTQWVMIKPPTFRGGLPSVAGSAVLLPT</sequence>
<evidence type="ECO:0000313" key="3">
    <source>
        <dbReference type="Proteomes" id="UP000641386"/>
    </source>
</evidence>